<organism evidence="8 9">
    <name type="scientific">Pseudohalioglobus sediminis</name>
    <dbReference type="NCBI Taxonomy" id="2606449"/>
    <lineage>
        <taxon>Bacteria</taxon>
        <taxon>Pseudomonadati</taxon>
        <taxon>Pseudomonadota</taxon>
        <taxon>Gammaproteobacteria</taxon>
        <taxon>Cellvibrionales</taxon>
        <taxon>Halieaceae</taxon>
        <taxon>Pseudohalioglobus</taxon>
    </lineage>
</organism>
<dbReference type="Proteomes" id="UP000323708">
    <property type="component" value="Unassembled WGS sequence"/>
</dbReference>
<comment type="caution">
    <text evidence="8">The sequence shown here is derived from an EMBL/GenBank/DDBJ whole genome shotgun (WGS) entry which is preliminary data.</text>
</comment>
<evidence type="ECO:0000256" key="3">
    <source>
        <dbReference type="ARBA" id="ARBA00011977"/>
    </source>
</evidence>
<dbReference type="Gene3D" id="3.40.50.150">
    <property type="entry name" value="Vaccinia Virus protein VP39"/>
    <property type="match status" value="1"/>
</dbReference>
<comment type="catalytic activity">
    <reaction evidence="1">
        <text>guanosine(46) in tRNA + S-adenosyl-L-methionine = N(7)-methylguanosine(46) in tRNA + S-adenosyl-L-homocysteine</text>
        <dbReference type="Rhea" id="RHEA:42708"/>
        <dbReference type="Rhea" id="RHEA-COMP:10188"/>
        <dbReference type="Rhea" id="RHEA-COMP:10189"/>
        <dbReference type="ChEBI" id="CHEBI:57856"/>
        <dbReference type="ChEBI" id="CHEBI:59789"/>
        <dbReference type="ChEBI" id="CHEBI:74269"/>
        <dbReference type="ChEBI" id="CHEBI:74480"/>
        <dbReference type="EC" id="2.1.1.33"/>
    </reaction>
</comment>
<dbReference type="SUPFAM" id="SSF53335">
    <property type="entry name" value="S-adenosyl-L-methionine-dependent methyltransferases"/>
    <property type="match status" value="1"/>
</dbReference>
<keyword evidence="7" id="KW-0819">tRNA processing</keyword>
<keyword evidence="4 8" id="KW-0489">Methyltransferase</keyword>
<dbReference type="CDD" id="cd02440">
    <property type="entry name" value="AdoMet_MTases"/>
    <property type="match status" value="1"/>
</dbReference>
<evidence type="ECO:0000256" key="4">
    <source>
        <dbReference type="ARBA" id="ARBA00022603"/>
    </source>
</evidence>
<dbReference type="RefSeq" id="WP_149612340.1">
    <property type="nucleotide sequence ID" value="NZ_VTUX01000007.1"/>
</dbReference>
<evidence type="ECO:0000256" key="1">
    <source>
        <dbReference type="ARBA" id="ARBA00000142"/>
    </source>
</evidence>
<evidence type="ECO:0000313" key="8">
    <source>
        <dbReference type="EMBL" id="KAA1189731.1"/>
    </source>
</evidence>
<comment type="function">
    <text evidence="2">Catalyzes the formation of N(7)-methylguanine at position 46 (m7G46) in tRNA.</text>
</comment>
<evidence type="ECO:0000256" key="5">
    <source>
        <dbReference type="ARBA" id="ARBA00022679"/>
    </source>
</evidence>
<keyword evidence="9" id="KW-1185">Reference proteome</keyword>
<reference evidence="8 9" key="1">
    <citation type="submission" date="2019-09" db="EMBL/GenBank/DDBJ databases">
        <authorList>
            <person name="Chen X.-Y."/>
        </authorList>
    </citation>
    <scope>NUCLEOTIDE SEQUENCE [LARGE SCALE GENOMIC DNA]</scope>
    <source>
        <strain evidence="8 9">NY5</strain>
    </source>
</reference>
<gene>
    <name evidence="8" type="ORF">F0M18_15395</name>
</gene>
<evidence type="ECO:0000256" key="6">
    <source>
        <dbReference type="ARBA" id="ARBA00022691"/>
    </source>
</evidence>
<keyword evidence="5 8" id="KW-0808">Transferase</keyword>
<dbReference type="AlphaFoldDB" id="A0A5B0WU63"/>
<dbReference type="InterPro" id="IPR003358">
    <property type="entry name" value="tRNA_(Gua-N-7)_MeTrfase_Trmb"/>
</dbReference>
<name>A0A5B0WU63_9GAMM</name>
<proteinExistence type="predicted"/>
<evidence type="ECO:0000256" key="2">
    <source>
        <dbReference type="ARBA" id="ARBA00003015"/>
    </source>
</evidence>
<keyword evidence="6" id="KW-0949">S-adenosyl-L-methionine</keyword>
<protein>
    <recommendedName>
        <fullName evidence="3">tRNA (guanine(46)-N(7))-methyltransferase</fullName>
        <ecNumber evidence="3">2.1.1.33</ecNumber>
    </recommendedName>
</protein>
<dbReference type="PROSITE" id="PS51625">
    <property type="entry name" value="SAM_MT_TRMB"/>
    <property type="match status" value="1"/>
</dbReference>
<evidence type="ECO:0000313" key="9">
    <source>
        <dbReference type="Proteomes" id="UP000323708"/>
    </source>
</evidence>
<dbReference type="EMBL" id="VTUX01000007">
    <property type="protein sequence ID" value="KAA1189731.1"/>
    <property type="molecule type" value="Genomic_DNA"/>
</dbReference>
<dbReference type="Pfam" id="PF02390">
    <property type="entry name" value="Methyltransf_4"/>
    <property type="match status" value="1"/>
</dbReference>
<dbReference type="GO" id="GO:0008176">
    <property type="term" value="F:tRNA (guanine(46)-N7)-methyltransferase activity"/>
    <property type="evidence" value="ECO:0007669"/>
    <property type="project" value="UniProtKB-EC"/>
</dbReference>
<evidence type="ECO:0000256" key="7">
    <source>
        <dbReference type="ARBA" id="ARBA00022694"/>
    </source>
</evidence>
<sequence length="227" mass="25881">MNRQLTGVSRPIISNQQGVHPQLARVVSRHLGSSFRRPVARHSEVAYIPLAERIAADGRPLILDSFCGTGQSTALLAERHPDCLVVGVDQSAHRLHKHVEGPAENYLLLRAQAEDIWQLLLRDERQLYQHYLLYPNPWPKGKHLQRRVHGHGSFGWLLRLGGSIEVRSNWQLYVEEFGLAMHLAGHRGVVSRVPDEPALTLFEEKYRQSGHSLWRYQYRAAVTSRGL</sequence>
<dbReference type="InterPro" id="IPR029063">
    <property type="entry name" value="SAM-dependent_MTases_sf"/>
</dbReference>
<accession>A0A5B0WU63</accession>
<dbReference type="EC" id="2.1.1.33" evidence="3"/>